<organism evidence="2 3">
    <name type="scientific">Armatimonas rosea</name>
    <dbReference type="NCBI Taxonomy" id="685828"/>
    <lineage>
        <taxon>Bacteria</taxon>
        <taxon>Bacillati</taxon>
        <taxon>Armatimonadota</taxon>
        <taxon>Armatimonadia</taxon>
        <taxon>Armatimonadales</taxon>
        <taxon>Armatimonadaceae</taxon>
        <taxon>Armatimonas</taxon>
    </lineage>
</organism>
<dbReference type="InterPro" id="IPR011042">
    <property type="entry name" value="6-blade_b-propeller_TolB-like"/>
</dbReference>
<dbReference type="Gene3D" id="3.40.50.1820">
    <property type="entry name" value="alpha/beta hydrolase"/>
    <property type="match status" value="1"/>
</dbReference>
<evidence type="ECO:0000256" key="1">
    <source>
        <dbReference type="SAM" id="SignalP"/>
    </source>
</evidence>
<evidence type="ECO:0000313" key="2">
    <source>
        <dbReference type="EMBL" id="MBB6052955.1"/>
    </source>
</evidence>
<dbReference type="InterPro" id="IPR000801">
    <property type="entry name" value="Esterase-like"/>
</dbReference>
<name>A0A7W9SUB8_ARMRO</name>
<comment type="caution">
    <text evidence="2">The sequence shown here is derived from an EMBL/GenBank/DDBJ whole genome shotgun (WGS) entry which is preliminary data.</text>
</comment>
<proteinExistence type="predicted"/>
<dbReference type="PANTHER" id="PTHR48098:SF3">
    <property type="entry name" value="IRON(III) ENTEROBACTIN ESTERASE"/>
    <property type="match status" value="1"/>
</dbReference>
<sequence>MRTLALSLLTLAALCSAPVASLAQNVYPLTPDSQPQDGVPKGRTENSKFVSTKWFPGTERSMRLYIPAQYDPKKPACVLVMQDGGGFRDTTVLDNLIAKGEIPVTIGIFITPGVVPPPNDKALPRYNRSYEYDSPTDRYARFLIDEVLPEVGKKYNLSKDPNDHAIAGGSSGGIAAFTAAFFRPDAFRRVISFIGSYTDLRGATNYGALVRKFEPKPIRVFQQDGKNDQDIYSGSWPIGNTDLAAGLKFGRYETVMVWGEGSHDGVQATAVFPDALRFIWKGWPAPVGVATDTPQPITKIVTAADPWQLSADTTPITSLASDATKLWRLSGPISGAATGPDGRLFTALEANGRVLIEPAAGGGKKTEVKIPAPRQIVVGKNGNAYVTSAAGSIWLIPADTKLKPKVVGTVPDASGITLVPDQTLLMVSSATERYIHAFVIQPDGTLAHQQPYHEVYVNHGETKSNAGGMVTDTNGWLYVASPFGIQVLDQAGRVNGIIVNPSTEPTTQLAWSGSTLYALTQDGKVYLRKTKATGVQPSAEPIKPPAPRL</sequence>
<dbReference type="SUPFAM" id="SSF53474">
    <property type="entry name" value="alpha/beta-Hydrolases"/>
    <property type="match status" value="1"/>
</dbReference>
<reference evidence="2 3" key="1">
    <citation type="submission" date="2020-08" db="EMBL/GenBank/DDBJ databases">
        <title>Genomic Encyclopedia of Type Strains, Phase IV (KMG-IV): sequencing the most valuable type-strain genomes for metagenomic binning, comparative biology and taxonomic classification.</title>
        <authorList>
            <person name="Goeker M."/>
        </authorList>
    </citation>
    <scope>NUCLEOTIDE SEQUENCE [LARGE SCALE GENOMIC DNA]</scope>
    <source>
        <strain evidence="2 3">DSM 23562</strain>
    </source>
</reference>
<accession>A0A7W9SUB8</accession>
<dbReference type="Proteomes" id="UP000520814">
    <property type="component" value="Unassembled WGS sequence"/>
</dbReference>
<dbReference type="PANTHER" id="PTHR48098">
    <property type="entry name" value="ENTEROCHELIN ESTERASE-RELATED"/>
    <property type="match status" value="1"/>
</dbReference>
<gene>
    <name evidence="2" type="ORF">HNQ39_004787</name>
</gene>
<dbReference type="SUPFAM" id="SSF63829">
    <property type="entry name" value="Calcium-dependent phosphotriesterase"/>
    <property type="match status" value="1"/>
</dbReference>
<dbReference type="InterPro" id="IPR050583">
    <property type="entry name" value="Mycobacterial_A85_antigen"/>
</dbReference>
<evidence type="ECO:0000313" key="3">
    <source>
        <dbReference type="Proteomes" id="UP000520814"/>
    </source>
</evidence>
<dbReference type="AlphaFoldDB" id="A0A7W9SUB8"/>
<protein>
    <submittedName>
        <fullName evidence="2">Enterochelin esterase-like enzyme</fullName>
    </submittedName>
</protein>
<keyword evidence="3" id="KW-1185">Reference proteome</keyword>
<dbReference type="Gene3D" id="2.120.10.30">
    <property type="entry name" value="TolB, C-terminal domain"/>
    <property type="match status" value="1"/>
</dbReference>
<feature type="signal peptide" evidence="1">
    <location>
        <begin position="1"/>
        <end position="23"/>
    </location>
</feature>
<dbReference type="Pfam" id="PF00756">
    <property type="entry name" value="Esterase"/>
    <property type="match status" value="1"/>
</dbReference>
<dbReference type="RefSeq" id="WP_184202778.1">
    <property type="nucleotide sequence ID" value="NZ_JACHGW010000005.1"/>
</dbReference>
<dbReference type="InterPro" id="IPR029058">
    <property type="entry name" value="AB_hydrolase_fold"/>
</dbReference>
<feature type="chain" id="PRO_5031268657" evidence="1">
    <location>
        <begin position="24"/>
        <end position="549"/>
    </location>
</feature>
<keyword evidence="1" id="KW-0732">Signal</keyword>
<dbReference type="EMBL" id="JACHGW010000005">
    <property type="protein sequence ID" value="MBB6052955.1"/>
    <property type="molecule type" value="Genomic_DNA"/>
</dbReference>